<protein>
    <recommendedName>
        <fullName evidence="4">MORN repeat-containing protein 3</fullName>
    </recommendedName>
</protein>
<dbReference type="GO" id="GO:0001669">
    <property type="term" value="C:acrosomal vesicle"/>
    <property type="evidence" value="ECO:0007669"/>
    <property type="project" value="UniProtKB-SubCell"/>
</dbReference>
<sequence>KFHVHKPGAPLSEQWHRLTQKSGLKHTVYSVSGDEYTGEWKDDKKHGKGAQVWKKGGAMYDGEWKCGRRDGHGTYSVLNPQTKEYVKKYCGEWRHGKKHGFGTFLYSCSEVYEGQWSEDARCGWGKMHFTNGDVYEGEWRKDRAHGRGFILCANGNWYEGSWRDGKKDGYGTFFYSDQGQLYEGLWVHGTAKCGTLSDFKRSEAPRPPKYQIPQLQLVDTRAVLTGAQSAFDRTTASQE</sequence>
<dbReference type="AlphaFoldDB" id="A0A3B4ABE1"/>
<evidence type="ECO:0000313" key="6">
    <source>
        <dbReference type="Ensembl" id="ENSPMGP00000014020.1"/>
    </source>
</evidence>
<evidence type="ECO:0000313" key="7">
    <source>
        <dbReference type="Proteomes" id="UP000261520"/>
    </source>
</evidence>
<accession>A0A3B4ABE1</accession>
<evidence type="ECO:0000256" key="2">
    <source>
        <dbReference type="ARBA" id="ARBA00022737"/>
    </source>
</evidence>
<dbReference type="InterPro" id="IPR052472">
    <property type="entry name" value="MORN3"/>
</dbReference>
<dbReference type="PANTHER" id="PTHR46511">
    <property type="entry name" value="MORN REPEAT-CONTAINING PROTEIN 3"/>
    <property type="match status" value="1"/>
</dbReference>
<dbReference type="InterPro" id="IPR003409">
    <property type="entry name" value="MORN"/>
</dbReference>
<evidence type="ECO:0000256" key="5">
    <source>
        <dbReference type="ARBA" id="ARBA00045851"/>
    </source>
</evidence>
<dbReference type="Ensembl" id="ENSPMGT00000014960.1">
    <property type="protein sequence ID" value="ENSPMGP00000014020.1"/>
    <property type="gene ID" value="ENSPMGG00000011514.1"/>
</dbReference>
<dbReference type="Pfam" id="PF02493">
    <property type="entry name" value="MORN"/>
    <property type="match status" value="6"/>
</dbReference>
<keyword evidence="7" id="KW-1185">Reference proteome</keyword>
<keyword evidence="2" id="KW-0677">Repeat</keyword>
<keyword evidence="3" id="KW-0968">Cytoplasmic vesicle</keyword>
<name>A0A3B4ABE1_9GOBI</name>
<evidence type="ECO:0000256" key="4">
    <source>
        <dbReference type="ARBA" id="ARBA00039854"/>
    </source>
</evidence>
<comment type="subcellular location">
    <subcellularLocation>
        <location evidence="1">Cytoplasmic vesicle</location>
        <location evidence="1">Secretory vesicle</location>
        <location evidence="1">Acrosome</location>
    </subcellularLocation>
</comment>
<reference evidence="6" key="2">
    <citation type="submission" date="2025-09" db="UniProtKB">
        <authorList>
            <consortium name="Ensembl"/>
        </authorList>
    </citation>
    <scope>IDENTIFICATION</scope>
</reference>
<evidence type="ECO:0000256" key="3">
    <source>
        <dbReference type="ARBA" id="ARBA00023329"/>
    </source>
</evidence>
<reference evidence="6" key="1">
    <citation type="submission" date="2025-08" db="UniProtKB">
        <authorList>
            <consortium name="Ensembl"/>
        </authorList>
    </citation>
    <scope>IDENTIFICATION</scope>
</reference>
<proteinExistence type="predicted"/>
<dbReference type="SUPFAM" id="SSF82185">
    <property type="entry name" value="Histone H3 K4-specific methyltransferase SET7/9 N-terminal domain"/>
    <property type="match status" value="2"/>
</dbReference>
<dbReference type="PANTHER" id="PTHR46511:SF1">
    <property type="entry name" value="MORN REPEAT-CONTAINING PROTEIN 3"/>
    <property type="match status" value="1"/>
</dbReference>
<dbReference type="Proteomes" id="UP000261520">
    <property type="component" value="Unplaced"/>
</dbReference>
<dbReference type="SMART" id="SM00698">
    <property type="entry name" value="MORN"/>
    <property type="match status" value="6"/>
</dbReference>
<evidence type="ECO:0000256" key="1">
    <source>
        <dbReference type="ARBA" id="ARBA00004218"/>
    </source>
</evidence>
<dbReference type="Gene3D" id="2.20.110.10">
    <property type="entry name" value="Histone H3 K4-specific methyltransferase SET7/9 N-terminal domain"/>
    <property type="match status" value="3"/>
</dbReference>
<organism evidence="6 7">
    <name type="scientific">Periophthalmus magnuspinnatus</name>
    <dbReference type="NCBI Taxonomy" id="409849"/>
    <lineage>
        <taxon>Eukaryota</taxon>
        <taxon>Metazoa</taxon>
        <taxon>Chordata</taxon>
        <taxon>Craniata</taxon>
        <taxon>Vertebrata</taxon>
        <taxon>Euteleostomi</taxon>
        <taxon>Actinopterygii</taxon>
        <taxon>Neopterygii</taxon>
        <taxon>Teleostei</taxon>
        <taxon>Neoteleostei</taxon>
        <taxon>Acanthomorphata</taxon>
        <taxon>Gobiaria</taxon>
        <taxon>Gobiiformes</taxon>
        <taxon>Gobioidei</taxon>
        <taxon>Gobiidae</taxon>
        <taxon>Oxudercinae</taxon>
        <taxon>Periophthalmus</taxon>
    </lineage>
</organism>
<comment type="function">
    <text evidence="5">Assembles a suppression complex (suppresome) by tethering SIRT1 and MDM2 to regulate composite modifications of p53/TP53. Confers both deacetylation-mediated functional inactivation, by SIRT1, and ubiquitination-dependent degradation, by MDM2, of p53/TP53, promoting a proliferative and cell survival behaviors. May play a role in the regulation of spermatogenesis.</text>
</comment>